<accession>A0A941BBC9</accession>
<name>A0A941BBC9_9ACTN</name>
<comment type="caution">
    <text evidence="2">The sequence shown here is derived from an EMBL/GenBank/DDBJ whole genome shotgun (WGS) entry which is preliminary data.</text>
</comment>
<gene>
    <name evidence="2" type="ORF">J8N05_42400</name>
</gene>
<dbReference type="InterPro" id="IPR020843">
    <property type="entry name" value="ER"/>
</dbReference>
<dbReference type="Proteomes" id="UP000677413">
    <property type="component" value="Unassembled WGS sequence"/>
</dbReference>
<evidence type="ECO:0000313" key="2">
    <source>
        <dbReference type="EMBL" id="MBQ0854816.1"/>
    </source>
</evidence>
<dbReference type="PANTHER" id="PTHR11695">
    <property type="entry name" value="ALCOHOL DEHYDROGENASE RELATED"/>
    <property type="match status" value="1"/>
</dbReference>
<dbReference type="PANTHER" id="PTHR11695:SF294">
    <property type="entry name" value="RETICULON-4-INTERACTING PROTEIN 1, MITOCHONDRIAL"/>
    <property type="match status" value="1"/>
</dbReference>
<dbReference type="InterPro" id="IPR050700">
    <property type="entry name" value="YIM1/Zinc_Alcohol_DH_Fams"/>
</dbReference>
<dbReference type="Gene3D" id="3.40.50.720">
    <property type="entry name" value="NAD(P)-binding Rossmann-like Domain"/>
    <property type="match status" value="1"/>
</dbReference>
<dbReference type="CDD" id="cd05289">
    <property type="entry name" value="MDR_like_2"/>
    <property type="match status" value="1"/>
</dbReference>
<dbReference type="AlphaFoldDB" id="A0A941BBC9"/>
<sequence>MKRIQYHQYGGPEVMRLEDFEPARPGSGEVLVRVRAAAANPMDWGIRSGAMKMVTGRKFPRGLGYDFAGVVEAVGEGVTRLAVGDEVLGGASIKASGAFADMVLAAEKGVVKKPTELPFEEAAAIPTVGLTALQAVLKKGKLQPGHSVFVNGCLGGVGRAAAQTALAHGASVGGSCRANATPDARELGLDPIVEFDFDPTALSGRFDLVVDTAGTLPADAAKRMLKPGGRIVSIHPTPVNIAKSALPGPYNVLITRPVTADLEEVARAAGRGTLRVPIARTVPLTEAIKALTELERDGTPKGGKLIITAG</sequence>
<dbReference type="EMBL" id="JAGPYQ010000002">
    <property type="protein sequence ID" value="MBQ0854816.1"/>
    <property type="molecule type" value="Genomic_DNA"/>
</dbReference>
<evidence type="ECO:0000313" key="3">
    <source>
        <dbReference type="Proteomes" id="UP000677413"/>
    </source>
</evidence>
<feature type="domain" description="Enoyl reductase (ER)" evidence="1">
    <location>
        <begin position="10"/>
        <end position="307"/>
    </location>
</feature>
<dbReference type="SMART" id="SM00829">
    <property type="entry name" value="PKS_ER"/>
    <property type="match status" value="1"/>
</dbReference>
<dbReference type="InterPro" id="IPR013154">
    <property type="entry name" value="ADH-like_N"/>
</dbReference>
<dbReference type="Pfam" id="PF13602">
    <property type="entry name" value="ADH_zinc_N_2"/>
    <property type="match status" value="1"/>
</dbReference>
<dbReference type="RefSeq" id="WP_210892745.1">
    <property type="nucleotide sequence ID" value="NZ_JAGPYQ010000002.1"/>
</dbReference>
<organism evidence="2 3">
    <name type="scientific">Streptomyces liliiviolaceus</name>
    <dbReference type="NCBI Taxonomy" id="2823109"/>
    <lineage>
        <taxon>Bacteria</taxon>
        <taxon>Bacillati</taxon>
        <taxon>Actinomycetota</taxon>
        <taxon>Actinomycetes</taxon>
        <taxon>Kitasatosporales</taxon>
        <taxon>Streptomycetaceae</taxon>
        <taxon>Streptomyces</taxon>
    </lineage>
</organism>
<dbReference type="SUPFAM" id="SSF50129">
    <property type="entry name" value="GroES-like"/>
    <property type="match status" value="1"/>
</dbReference>
<protein>
    <submittedName>
        <fullName evidence="2">NADP-dependent oxidoreductase</fullName>
    </submittedName>
</protein>
<proteinExistence type="predicted"/>
<evidence type="ECO:0000259" key="1">
    <source>
        <dbReference type="SMART" id="SM00829"/>
    </source>
</evidence>
<dbReference type="GO" id="GO:0016491">
    <property type="term" value="F:oxidoreductase activity"/>
    <property type="evidence" value="ECO:0007669"/>
    <property type="project" value="InterPro"/>
</dbReference>
<reference evidence="2 3" key="1">
    <citation type="submission" date="2021-04" db="EMBL/GenBank/DDBJ databases">
        <authorList>
            <person name="Tang X."/>
            <person name="Zhou X."/>
            <person name="Chen X."/>
            <person name="Cernava T."/>
            <person name="Zhang C."/>
        </authorList>
    </citation>
    <scope>NUCLEOTIDE SEQUENCE [LARGE SCALE GENOMIC DNA]</scope>
    <source>
        <strain evidence="2 3">BH-SS-21</strain>
    </source>
</reference>
<keyword evidence="3" id="KW-1185">Reference proteome</keyword>
<dbReference type="Gene3D" id="3.90.180.10">
    <property type="entry name" value="Medium-chain alcohol dehydrogenases, catalytic domain"/>
    <property type="match status" value="1"/>
</dbReference>
<dbReference type="InterPro" id="IPR011032">
    <property type="entry name" value="GroES-like_sf"/>
</dbReference>
<dbReference type="SUPFAM" id="SSF51735">
    <property type="entry name" value="NAD(P)-binding Rossmann-fold domains"/>
    <property type="match status" value="1"/>
</dbReference>
<dbReference type="InterPro" id="IPR036291">
    <property type="entry name" value="NAD(P)-bd_dom_sf"/>
</dbReference>
<dbReference type="Pfam" id="PF08240">
    <property type="entry name" value="ADH_N"/>
    <property type="match status" value="1"/>
</dbReference>